<dbReference type="OMA" id="NNDINHP"/>
<proteinExistence type="inferred from homology"/>
<dbReference type="VEuPathDB" id="VectorBase:ASTEI02823"/>
<dbReference type="VEuPathDB" id="VectorBase:ASTEI20_045943"/>
<evidence type="ECO:0000313" key="11">
    <source>
        <dbReference type="EnsemblMetazoa" id="ASTEI02823-PA"/>
    </source>
</evidence>
<evidence type="ECO:0000256" key="3">
    <source>
        <dbReference type="ARBA" id="ARBA00022490"/>
    </source>
</evidence>
<reference evidence="11" key="2">
    <citation type="submission" date="2020-05" db="UniProtKB">
        <authorList>
            <consortium name="EnsemblMetazoa"/>
        </authorList>
    </citation>
    <scope>IDENTIFICATION</scope>
    <source>
        <strain evidence="11">Indian</strain>
    </source>
</reference>
<dbReference type="VEuPathDB" id="VectorBase:ASTE010480"/>
<evidence type="ECO:0000256" key="10">
    <source>
        <dbReference type="SAM" id="MobiDB-lite"/>
    </source>
</evidence>
<protein>
    <recommendedName>
        <fullName evidence="13">Radial spoke head protein 3</fullName>
    </recommendedName>
</protein>
<evidence type="ECO:0008006" key="13">
    <source>
        <dbReference type="Google" id="ProtNLM"/>
    </source>
</evidence>
<evidence type="ECO:0000313" key="12">
    <source>
        <dbReference type="Proteomes" id="UP000076408"/>
    </source>
</evidence>
<dbReference type="Pfam" id="PF06098">
    <property type="entry name" value="Radial_spoke_3"/>
    <property type="match status" value="1"/>
</dbReference>
<comment type="subcellular location">
    <subcellularLocation>
        <location evidence="1">Cytoplasm</location>
        <location evidence="1">Cytoskeleton</location>
        <location evidence="1">Flagellum axoneme</location>
    </subcellularLocation>
</comment>
<evidence type="ECO:0000256" key="9">
    <source>
        <dbReference type="SAM" id="Coils"/>
    </source>
</evidence>
<dbReference type="EnsemblMetazoa" id="ASTEI02823-RA">
    <property type="protein sequence ID" value="ASTEI02823-PA"/>
    <property type="gene ID" value="ASTEI02823"/>
</dbReference>
<evidence type="ECO:0000256" key="1">
    <source>
        <dbReference type="ARBA" id="ARBA00004611"/>
    </source>
</evidence>
<dbReference type="InterPro" id="IPR009290">
    <property type="entry name" value="Radial_spoke_3"/>
</dbReference>
<sequence>MPTLSARHQPEQQELLELESPAFAVVSSDHSYRASSLGKPNAIVRPLRHGREQREVIEGQHIVSLHPDYKLLHEIEAQLSRHNSRNKDTNANGGQDRGDPAKLLRSNYAPGAIEIEKTDRGTRQHEFSRELDAKLRKLQNDSSKRSSKNGSTQEVNVRKRPLFITTVPKGVFLQPTKELPLLLPGASQRRLYAFESRPRILTAPSLSNNNNDINHPNHNHPGEYVCKHGSHHYGKPLAPRISAQLAAGEAEVVRKLAGDGDGNQKEAEARRRQMLRKKYVSRNQRGVIGTPPPVRGRRHETVQTEKYLEELFLHPPELDAGCQTDLFLHRPPSPPYVPAKTGCDASTEILDGELFDFDIEVQPIIEVLVSRTLEQALVEVLHEEEIAEMKQQQQKILALREAELAELRRLEQEEQKRQAERDRRFLQDKIARDLDREMQERITAAKLLQGRLDEIVPEVMAAVDKIETEADRAEFERQITPWLAKEVAHEIGQWIDANDLLEDMIREILLHKKKLLEADAENTADEPEQEYDEVDPDEADDEPEPASAEPEGAGESGPDEPAAEPEVTPNSDSEKAM</sequence>
<keyword evidence="6" id="KW-0969">Cilium</keyword>
<evidence type="ECO:0000256" key="2">
    <source>
        <dbReference type="ARBA" id="ARBA00006737"/>
    </source>
</evidence>
<evidence type="ECO:0000256" key="8">
    <source>
        <dbReference type="ARBA" id="ARBA00023273"/>
    </source>
</evidence>
<reference evidence="12" key="1">
    <citation type="journal article" date="2014" name="Genome Biol.">
        <title>Genome analysis of a major urban malaria vector mosquito, Anopheles stephensi.</title>
        <authorList>
            <person name="Jiang X."/>
            <person name="Peery A."/>
            <person name="Hall A.B."/>
            <person name="Sharma A."/>
            <person name="Chen X.G."/>
            <person name="Waterhouse R.M."/>
            <person name="Komissarov A."/>
            <person name="Riehle M.M."/>
            <person name="Shouche Y."/>
            <person name="Sharakhova M.V."/>
            <person name="Lawson D."/>
            <person name="Pakpour N."/>
            <person name="Arensburger P."/>
            <person name="Davidson V.L."/>
            <person name="Eiglmeier K."/>
            <person name="Emrich S."/>
            <person name="George P."/>
            <person name="Kennedy R.C."/>
            <person name="Mane S.P."/>
            <person name="Maslen G."/>
            <person name="Oringanje C."/>
            <person name="Qi Y."/>
            <person name="Settlage R."/>
            <person name="Tojo M."/>
            <person name="Tubio J.M."/>
            <person name="Unger M.F."/>
            <person name="Wang B."/>
            <person name="Vernick K.D."/>
            <person name="Ribeiro J.M."/>
            <person name="James A.A."/>
            <person name="Michel K."/>
            <person name="Riehle M.A."/>
            <person name="Luckhart S."/>
            <person name="Sharakhov I.V."/>
            <person name="Tu Z."/>
        </authorList>
    </citation>
    <scope>NUCLEOTIDE SEQUENCE [LARGE SCALE GENOMIC DNA]</scope>
    <source>
        <strain evidence="12">Indian</strain>
    </source>
</reference>
<comment type="similarity">
    <text evidence="2">Belongs to the flagellar radial spoke RSP3 family.</text>
</comment>
<feature type="region of interest" description="Disordered" evidence="10">
    <location>
        <begin position="135"/>
        <end position="155"/>
    </location>
</feature>
<keyword evidence="4" id="KW-0597">Phosphoprotein</keyword>
<keyword evidence="5" id="KW-0282">Flagellum</keyword>
<dbReference type="GO" id="GO:0005929">
    <property type="term" value="C:cilium"/>
    <property type="evidence" value="ECO:0007669"/>
    <property type="project" value="TreeGrafter"/>
</dbReference>
<evidence type="ECO:0000256" key="4">
    <source>
        <dbReference type="ARBA" id="ARBA00022553"/>
    </source>
</evidence>
<feature type="region of interest" description="Disordered" evidence="10">
    <location>
        <begin position="81"/>
        <end position="102"/>
    </location>
</feature>
<organism evidence="11 12">
    <name type="scientific">Anopheles stephensi</name>
    <name type="common">Indo-Pakistan malaria mosquito</name>
    <dbReference type="NCBI Taxonomy" id="30069"/>
    <lineage>
        <taxon>Eukaryota</taxon>
        <taxon>Metazoa</taxon>
        <taxon>Ecdysozoa</taxon>
        <taxon>Arthropoda</taxon>
        <taxon>Hexapoda</taxon>
        <taxon>Insecta</taxon>
        <taxon>Pterygota</taxon>
        <taxon>Neoptera</taxon>
        <taxon>Endopterygota</taxon>
        <taxon>Diptera</taxon>
        <taxon>Nematocera</taxon>
        <taxon>Culicoidea</taxon>
        <taxon>Culicidae</taxon>
        <taxon>Anophelinae</taxon>
        <taxon>Anopheles</taxon>
    </lineage>
</organism>
<feature type="compositionally biased region" description="Acidic residues" evidence="10">
    <location>
        <begin position="519"/>
        <end position="544"/>
    </location>
</feature>
<evidence type="ECO:0000256" key="5">
    <source>
        <dbReference type="ARBA" id="ARBA00022846"/>
    </source>
</evidence>
<feature type="region of interest" description="Disordered" evidence="10">
    <location>
        <begin position="519"/>
        <end position="577"/>
    </location>
</feature>
<name>A0A182Y2Y7_ANOST</name>
<dbReference type="PANTHER" id="PTHR21648:SF0">
    <property type="entry name" value="RADIAL SPOKE HEAD PROTEIN 3 HOMOLOG"/>
    <property type="match status" value="1"/>
</dbReference>
<keyword evidence="8" id="KW-0966">Cell projection</keyword>
<keyword evidence="7" id="KW-0206">Cytoskeleton</keyword>
<feature type="compositionally biased region" description="Basic and acidic residues" evidence="10">
    <location>
        <begin position="135"/>
        <end position="144"/>
    </location>
</feature>
<keyword evidence="12" id="KW-1185">Reference proteome</keyword>
<dbReference type="PANTHER" id="PTHR21648">
    <property type="entry name" value="FLAGELLAR RADIAL SPOKE PROTEIN 3"/>
    <property type="match status" value="1"/>
</dbReference>
<evidence type="ECO:0000256" key="6">
    <source>
        <dbReference type="ARBA" id="ARBA00023069"/>
    </source>
</evidence>
<dbReference type="AlphaFoldDB" id="A0A182Y2Y7"/>
<dbReference type="Proteomes" id="UP000076408">
    <property type="component" value="Unassembled WGS sequence"/>
</dbReference>
<feature type="coiled-coil region" evidence="9">
    <location>
        <begin position="382"/>
        <end position="436"/>
    </location>
</feature>
<dbReference type="STRING" id="30069.A0A182Y2Y7"/>
<accession>A0A182Y2Y7</accession>
<evidence type="ECO:0000256" key="7">
    <source>
        <dbReference type="ARBA" id="ARBA00023212"/>
    </source>
</evidence>
<keyword evidence="9" id="KW-0175">Coiled coil</keyword>
<keyword evidence="3" id="KW-0963">Cytoplasm</keyword>